<reference evidence="1 2" key="1">
    <citation type="submission" date="2015-09" db="EMBL/GenBank/DDBJ databases">
        <title>Bacillus cereus food isolates.</title>
        <authorList>
            <person name="Boekhorst J."/>
        </authorList>
    </citation>
    <scope>NUCLEOTIDE SEQUENCE [LARGE SCALE GENOMIC DNA]</scope>
    <source>
        <strain evidence="1 2">B4088</strain>
    </source>
</reference>
<accession>A0A164LDN1</accession>
<organism evidence="1 2">
    <name type="scientific">Bacillus cereus</name>
    <dbReference type="NCBI Taxonomy" id="1396"/>
    <lineage>
        <taxon>Bacteria</taxon>
        <taxon>Bacillati</taxon>
        <taxon>Bacillota</taxon>
        <taxon>Bacilli</taxon>
        <taxon>Bacillales</taxon>
        <taxon>Bacillaceae</taxon>
        <taxon>Bacillus</taxon>
        <taxon>Bacillus cereus group</taxon>
    </lineage>
</organism>
<dbReference type="AlphaFoldDB" id="A0A164LDN1"/>
<evidence type="ECO:0000313" key="2">
    <source>
        <dbReference type="Proteomes" id="UP000076482"/>
    </source>
</evidence>
<protein>
    <submittedName>
        <fullName evidence="1">Uncharacterized protein</fullName>
    </submittedName>
</protein>
<dbReference type="EMBL" id="LJKE01000104">
    <property type="protein sequence ID" value="KZD55702.1"/>
    <property type="molecule type" value="Genomic_DNA"/>
</dbReference>
<proteinExistence type="predicted"/>
<gene>
    <name evidence="1" type="ORF">B4088_5447</name>
</gene>
<evidence type="ECO:0000313" key="1">
    <source>
        <dbReference type="EMBL" id="KZD55702.1"/>
    </source>
</evidence>
<name>A0A164LDN1_BACCE</name>
<sequence>MGFVATLICLIIIFGLIDWVKKQFSPAYEQGSASTELSSLMGCSKEKIIEKLQAEWESHFPKLQEKFHKESLTKQIPEEHLYSLYNQNIHRVYEKTMMDLFVDNFSFELGLLASGQTNEHDRTIENSNNKIVSNLISKTSSNDTHFLVDSAYKDEIIGMYRRMTTYVCKLARARGKAGFYELKR</sequence>
<dbReference type="RefSeq" id="WP_063262964.1">
    <property type="nucleotide sequence ID" value="NZ_LJKE01000104.1"/>
</dbReference>
<dbReference type="PATRIC" id="fig|1396.535.peg.6017"/>
<dbReference type="Proteomes" id="UP000076482">
    <property type="component" value="Unassembled WGS sequence"/>
</dbReference>
<comment type="caution">
    <text evidence="1">The sequence shown here is derived from an EMBL/GenBank/DDBJ whole genome shotgun (WGS) entry which is preliminary data.</text>
</comment>